<dbReference type="NCBIfam" id="NF033903">
    <property type="entry name" value="VaFE_rpt"/>
    <property type="match status" value="1"/>
</dbReference>
<organism evidence="2 3">
    <name type="scientific">Candidatus Methanobinarius endosymbioticus</name>
    <dbReference type="NCBI Taxonomy" id="2006182"/>
    <lineage>
        <taxon>Archaea</taxon>
        <taxon>Methanobacteriati</taxon>
        <taxon>Methanobacteriota</taxon>
        <taxon>Methanomada group</taxon>
        <taxon>Methanobacteria</taxon>
        <taxon>Methanobacteriales</taxon>
        <taxon>Methanobacteriaceae</taxon>
        <taxon>Candidatus Methanobinarius</taxon>
    </lineage>
</organism>
<dbReference type="InterPro" id="IPR041100">
    <property type="entry name" value="TQ"/>
</dbReference>
<dbReference type="EMBL" id="NIZT01000015">
    <property type="protein sequence ID" value="RBQ23891.1"/>
    <property type="molecule type" value="Genomic_DNA"/>
</dbReference>
<evidence type="ECO:0000259" key="1">
    <source>
        <dbReference type="Pfam" id="PF18202"/>
    </source>
</evidence>
<accession>A0A366MCB9</accession>
<dbReference type="AlphaFoldDB" id="A0A366MCB9"/>
<dbReference type="Pfam" id="PF18202">
    <property type="entry name" value="TQ"/>
    <property type="match status" value="1"/>
</dbReference>
<feature type="domain" description="T-Q ester bond containing" evidence="1">
    <location>
        <begin position="5"/>
        <end position="69"/>
    </location>
</feature>
<proteinExistence type="predicted"/>
<keyword evidence="3" id="KW-1185">Reference proteome</keyword>
<protein>
    <recommendedName>
        <fullName evidence="1">T-Q ester bond containing domain-containing protein</fullName>
    </recommendedName>
</protein>
<dbReference type="Gene3D" id="2.60.40.3930">
    <property type="match status" value="1"/>
</dbReference>
<dbReference type="Proteomes" id="UP000253099">
    <property type="component" value="Unassembled WGS sequence"/>
</dbReference>
<name>A0A366MCB9_9EURY</name>
<sequence length="70" mass="7713">MGKIKTVIVDTISYFNLIVEKPCIISGILMDKATGNPVLVNGKEIRAERTFIPTTPNGTINLEFIFDGED</sequence>
<evidence type="ECO:0000313" key="2">
    <source>
        <dbReference type="EMBL" id="RBQ23891.1"/>
    </source>
</evidence>
<gene>
    <name evidence="2" type="ORF">ALNOE001_06270</name>
</gene>
<evidence type="ECO:0000313" key="3">
    <source>
        <dbReference type="Proteomes" id="UP000253099"/>
    </source>
</evidence>
<comment type="caution">
    <text evidence="2">The sequence shown here is derived from an EMBL/GenBank/DDBJ whole genome shotgun (WGS) entry which is preliminary data.</text>
</comment>
<reference evidence="2 3" key="1">
    <citation type="submission" date="2018-06" db="EMBL/GenBank/DDBJ databases">
        <title>Genomic insight into two independent archaeal endosymbiosis events.</title>
        <authorList>
            <person name="Lind A.E."/>
            <person name="Lewis W.H."/>
            <person name="Spang A."/>
            <person name="Guy L."/>
            <person name="Embley M.T."/>
            <person name="Ettema T.J.G."/>
        </authorList>
    </citation>
    <scope>NUCLEOTIDE SEQUENCE [LARGE SCALE GENOMIC DNA]</scope>
    <source>
        <strain evidence="2">NOE</strain>
    </source>
</reference>